<name>A0A507R457_MONPU</name>
<dbReference type="GO" id="GO:0003723">
    <property type="term" value="F:RNA binding"/>
    <property type="evidence" value="ECO:0007669"/>
    <property type="project" value="InterPro"/>
</dbReference>
<dbReference type="OrthoDB" id="10252687at2759"/>
<proteinExistence type="inferred from homology"/>
<dbReference type="STRING" id="5098.A0A507R457"/>
<keyword evidence="5" id="KW-1185">Reference proteome</keyword>
<protein>
    <recommendedName>
        <fullName evidence="2">Protein CSN12 homolog</fullName>
    </recommendedName>
</protein>
<feature type="domain" description="PCI" evidence="3">
    <location>
        <begin position="247"/>
        <end position="447"/>
    </location>
</feature>
<comment type="similarity">
    <text evidence="1">Belongs to the CSN12 family.</text>
</comment>
<evidence type="ECO:0000256" key="2">
    <source>
        <dbReference type="ARBA" id="ARBA00073854"/>
    </source>
</evidence>
<evidence type="ECO:0000313" key="4">
    <source>
        <dbReference type="EMBL" id="TQB75389.1"/>
    </source>
</evidence>
<dbReference type="SMART" id="SM00753">
    <property type="entry name" value="PAM"/>
    <property type="match status" value="1"/>
</dbReference>
<dbReference type="Pfam" id="PF01399">
    <property type="entry name" value="PCI"/>
    <property type="match status" value="1"/>
</dbReference>
<dbReference type="AlphaFoldDB" id="A0A507R457"/>
<dbReference type="InterPro" id="IPR036388">
    <property type="entry name" value="WH-like_DNA-bd_sf"/>
</dbReference>
<evidence type="ECO:0000259" key="3">
    <source>
        <dbReference type="PROSITE" id="PS50250"/>
    </source>
</evidence>
<sequence>MASIFADFNKGQTIGSGPLLAASLTPISPPDYPDRLRSFYYASDASSVPSDIRYSLFQARNLKLPKQEQNTWVDIFSAFWKAAGEILKVDSSPQRGSWDATFEAWKDVANTLIRGYSTGSLQAWTLPCLYVVGKYLRIFATKADTELATQGSASFGNRFQDYLVADSDNPKQEEAARIINRMFTLCLNDRAPIEESRKWGLYNTTNLLFKTYFKINAVGLSKNVLRALDASSADLPDLDVFPKSHIVTFQYYVGVIYFLDENYAEAEEHLAYAWNMCHKNALKNKELILTYLIPCHLVMTHTLPSRELLAPFPKLERLFRPLCNCIRQGDLVGFDAAMSAGEDEFVKRRIYLPLERGRDIALRNLFRKVFIAGGFEEPKDGQPAIRRTRVPVAEFAAALRIGNQADDRSRIDVDEVECLLSNLIYKGLMKGYIAREWGMVVLSKGGAFPGTGV</sequence>
<dbReference type="InterPro" id="IPR045114">
    <property type="entry name" value="Csn12-like"/>
</dbReference>
<accession>A0A507R457</accession>
<gene>
    <name evidence="4" type="primary">CSN12</name>
    <name evidence="4" type="ORF">MPDQ_003077</name>
</gene>
<dbReference type="PANTHER" id="PTHR12732:SF0">
    <property type="entry name" value="PCI DOMAIN-CONTAINING PROTEIN 2"/>
    <property type="match status" value="1"/>
</dbReference>
<dbReference type="PANTHER" id="PTHR12732">
    <property type="entry name" value="UNCHARACTERIZED PROTEASOME COMPONENT REGION PCI-CONTAINING"/>
    <property type="match status" value="1"/>
</dbReference>
<dbReference type="InterPro" id="IPR000717">
    <property type="entry name" value="PCI_dom"/>
</dbReference>
<comment type="caution">
    <text evidence="4">The sequence shown here is derived from an EMBL/GenBank/DDBJ whole genome shotgun (WGS) entry which is preliminary data.</text>
</comment>
<dbReference type="Proteomes" id="UP000319663">
    <property type="component" value="Unassembled WGS sequence"/>
</dbReference>
<dbReference type="FunFam" id="1.10.10.10:FF:000366">
    <property type="entry name" value="COP9 signalosome complex subunit"/>
    <property type="match status" value="1"/>
</dbReference>
<dbReference type="GO" id="GO:0003690">
    <property type="term" value="F:double-stranded DNA binding"/>
    <property type="evidence" value="ECO:0007669"/>
    <property type="project" value="InterPro"/>
</dbReference>
<reference evidence="4 5" key="1">
    <citation type="submission" date="2019-06" db="EMBL/GenBank/DDBJ databases">
        <title>Wine fermentation using esterase from Monascus purpureus.</title>
        <authorList>
            <person name="Geng C."/>
            <person name="Zhang Y."/>
        </authorList>
    </citation>
    <scope>NUCLEOTIDE SEQUENCE [LARGE SCALE GENOMIC DNA]</scope>
    <source>
        <strain evidence="4">HQ1</strain>
    </source>
</reference>
<evidence type="ECO:0000256" key="1">
    <source>
        <dbReference type="ARBA" id="ARBA00025771"/>
    </source>
</evidence>
<dbReference type="PROSITE" id="PS50250">
    <property type="entry name" value="PCI"/>
    <property type="match status" value="1"/>
</dbReference>
<evidence type="ECO:0000313" key="5">
    <source>
        <dbReference type="Proteomes" id="UP000319663"/>
    </source>
</evidence>
<organism evidence="4 5">
    <name type="scientific">Monascus purpureus</name>
    <name type="common">Red mold</name>
    <name type="synonym">Monascus anka</name>
    <dbReference type="NCBI Taxonomy" id="5098"/>
    <lineage>
        <taxon>Eukaryota</taxon>
        <taxon>Fungi</taxon>
        <taxon>Dikarya</taxon>
        <taxon>Ascomycota</taxon>
        <taxon>Pezizomycotina</taxon>
        <taxon>Eurotiomycetes</taxon>
        <taxon>Eurotiomycetidae</taxon>
        <taxon>Eurotiales</taxon>
        <taxon>Aspergillaceae</taxon>
        <taxon>Monascus</taxon>
    </lineage>
</organism>
<dbReference type="EMBL" id="VIFY01000020">
    <property type="protein sequence ID" value="TQB75389.1"/>
    <property type="molecule type" value="Genomic_DNA"/>
</dbReference>
<dbReference type="Gene3D" id="1.10.10.10">
    <property type="entry name" value="Winged helix-like DNA-binding domain superfamily/Winged helix DNA-binding domain"/>
    <property type="match status" value="1"/>
</dbReference>